<dbReference type="EMBL" id="CP015118">
    <property type="protein sequence ID" value="ARN21603.1"/>
    <property type="molecule type" value="Genomic_DNA"/>
</dbReference>
<keyword evidence="2" id="KW-1185">Reference proteome</keyword>
<sequence length="134" mass="14077">MPNPVNPTSVQTTTGAGLELETTLSAVESQLSSLGDSLRANDMTAVDHHATELHRALARAVDHFTHAARSGPVPPALRDRLMRASGLVASQRESLARATAALDRAIDVLMPRSAPASVYGAGNNDRGSRTNLQA</sequence>
<dbReference type="Proteomes" id="UP000193427">
    <property type="component" value="Chromosome"/>
</dbReference>
<name>A0A1W6LBI3_9BURK</name>
<organism evidence="1 2">
    <name type="scientific">Piscinibacter gummiphilus</name>
    <dbReference type="NCBI Taxonomy" id="946333"/>
    <lineage>
        <taxon>Bacteria</taxon>
        <taxon>Pseudomonadati</taxon>
        <taxon>Pseudomonadota</taxon>
        <taxon>Betaproteobacteria</taxon>
        <taxon>Burkholderiales</taxon>
        <taxon>Sphaerotilaceae</taxon>
        <taxon>Piscinibacter</taxon>
    </lineage>
</organism>
<proteinExistence type="predicted"/>
<accession>A0A1W6LBI3</accession>
<reference evidence="1 2" key="1">
    <citation type="submission" date="2016-04" db="EMBL/GenBank/DDBJ databases">
        <title>Complete genome sequence of natural rubber-degrading, novel Gram-negative bacterium, Rhizobacter gummiphilus strain NS21.</title>
        <authorList>
            <person name="Tabata M."/>
            <person name="Kasai D."/>
            <person name="Fukuda M."/>
        </authorList>
    </citation>
    <scope>NUCLEOTIDE SEQUENCE [LARGE SCALE GENOMIC DNA]</scope>
    <source>
        <strain evidence="1 2">NS21</strain>
    </source>
</reference>
<evidence type="ECO:0000313" key="1">
    <source>
        <dbReference type="EMBL" id="ARN21603.1"/>
    </source>
</evidence>
<dbReference type="AlphaFoldDB" id="A0A1W6LBI3"/>
<gene>
    <name evidence="1" type="ORF">A4W93_17825</name>
</gene>
<dbReference type="OrthoDB" id="9154419at2"/>
<dbReference type="KEGG" id="rgu:A4W93_17825"/>
<evidence type="ECO:0000313" key="2">
    <source>
        <dbReference type="Proteomes" id="UP000193427"/>
    </source>
</evidence>
<dbReference type="STRING" id="946333.A4W93_17825"/>
<protein>
    <submittedName>
        <fullName evidence="1">Uncharacterized protein</fullName>
    </submittedName>
</protein>